<dbReference type="Gene3D" id="3.40.190.10">
    <property type="entry name" value="Periplasmic binding protein-like II"/>
    <property type="match status" value="2"/>
</dbReference>
<reference evidence="2" key="1">
    <citation type="submission" date="2022-09" db="EMBL/GenBank/DDBJ databases">
        <title>Eubacterium sp. LFL-14 isolated from human feces.</title>
        <authorList>
            <person name="Liu F."/>
        </authorList>
    </citation>
    <scope>NUCLEOTIDE SEQUENCE</scope>
    <source>
        <strain evidence="2">LFL-14</strain>
    </source>
</reference>
<comment type="caution">
    <text evidence="2">The sequence shown here is derived from an EMBL/GenBank/DDBJ whole genome shotgun (WGS) entry which is preliminary data.</text>
</comment>
<keyword evidence="3" id="KW-1185">Reference proteome</keyword>
<dbReference type="EMBL" id="JAODBU010000007">
    <property type="protein sequence ID" value="MCT7399066.1"/>
    <property type="molecule type" value="Genomic_DNA"/>
</dbReference>
<evidence type="ECO:0000256" key="1">
    <source>
        <dbReference type="SAM" id="SignalP"/>
    </source>
</evidence>
<dbReference type="RefSeq" id="WP_260978715.1">
    <property type="nucleotide sequence ID" value="NZ_JAODBU010000007.1"/>
</dbReference>
<protein>
    <submittedName>
        <fullName evidence="2">ABC transporter substrate-binding protein</fullName>
    </submittedName>
</protein>
<dbReference type="Pfam" id="PF13379">
    <property type="entry name" value="NMT1_2"/>
    <property type="match status" value="1"/>
</dbReference>
<name>A0ABT2M0L9_9FIRM</name>
<dbReference type="PROSITE" id="PS51257">
    <property type="entry name" value="PROKAR_LIPOPROTEIN"/>
    <property type="match status" value="1"/>
</dbReference>
<dbReference type="PANTHER" id="PTHR30024">
    <property type="entry name" value="ALIPHATIC SULFONATES-BINDING PROTEIN-RELATED"/>
    <property type="match status" value="1"/>
</dbReference>
<feature type="chain" id="PRO_5047490411" evidence="1">
    <location>
        <begin position="23"/>
        <end position="328"/>
    </location>
</feature>
<feature type="signal peptide" evidence="1">
    <location>
        <begin position="1"/>
        <end position="22"/>
    </location>
</feature>
<evidence type="ECO:0000313" key="3">
    <source>
        <dbReference type="Proteomes" id="UP001431199"/>
    </source>
</evidence>
<proteinExistence type="predicted"/>
<dbReference type="SUPFAM" id="SSF53850">
    <property type="entry name" value="Periplasmic binding protein-like II"/>
    <property type="match status" value="1"/>
</dbReference>
<keyword evidence="1" id="KW-0732">Signal</keyword>
<organism evidence="2 3">
    <name type="scientific">Eubacterium album</name>
    <dbReference type="NCBI Taxonomy" id="2978477"/>
    <lineage>
        <taxon>Bacteria</taxon>
        <taxon>Bacillati</taxon>
        <taxon>Bacillota</taxon>
        <taxon>Clostridia</taxon>
        <taxon>Eubacteriales</taxon>
        <taxon>Eubacteriaceae</taxon>
        <taxon>Eubacterium</taxon>
    </lineage>
</organism>
<dbReference type="Proteomes" id="UP001431199">
    <property type="component" value="Unassembled WGS sequence"/>
</dbReference>
<accession>A0ABT2M0L9</accession>
<evidence type="ECO:0000313" key="2">
    <source>
        <dbReference type="EMBL" id="MCT7399066.1"/>
    </source>
</evidence>
<sequence length="328" mass="35200">MKKKIVALIMSMILAVTFTACGSSSDNTESKKDNGKEKITIAYQSSIAYAPILVMMNQKLIEKHYDGEVNIDWQMLANGAAINEGLTSGSVDIGCMGAAPAITGIKAGIPGKIFAGISSQPYGILTNQDDINSLKDITAQDQIAITGLNSHPHILLAMAAKAYLGDAHALDGKLTVLSNADGYTSLLSGAVQCHMVISPYNFMEEAADNVHKIKIGEDVWPNGNTFIVGVASNKLKENKPELYQAVCDAMEEAMEYINENPQETAEILSDGYDATADEILSWMNDPASSYTTQLQGIMDLADFMVEAGFLENGPKDISEIAFDNVKGN</sequence>
<dbReference type="PANTHER" id="PTHR30024:SF2">
    <property type="entry name" value="ABC TRANSPORTER SUBSTRATE-BINDING PROTEIN"/>
    <property type="match status" value="1"/>
</dbReference>
<gene>
    <name evidence="2" type="ORF">N5B56_08225</name>
</gene>